<feature type="region of interest" description="Disordered" evidence="5">
    <location>
        <begin position="41"/>
        <end position="88"/>
    </location>
</feature>
<evidence type="ECO:0000313" key="7">
    <source>
        <dbReference type="EMBL" id="BBF94273.1"/>
    </source>
</evidence>
<evidence type="ECO:0000256" key="3">
    <source>
        <dbReference type="HAMAP-Rule" id="MF_02071"/>
    </source>
</evidence>
<dbReference type="Proteomes" id="UP000266934">
    <property type="component" value="Chromosome"/>
</dbReference>
<dbReference type="InterPro" id="IPR012997">
    <property type="entry name" value="RplA"/>
</dbReference>
<feature type="domain" description="RlpA-like protein double-psi beta-barrel" evidence="6">
    <location>
        <begin position="86"/>
        <end position="171"/>
    </location>
</feature>
<feature type="chain" id="PRO_5017093984" description="Endolytic peptidoglycan transglycosylase RlpA" evidence="3">
    <location>
        <begin position="27"/>
        <end position="175"/>
    </location>
</feature>
<dbReference type="EC" id="4.2.2.-" evidence="3"/>
<evidence type="ECO:0000256" key="4">
    <source>
        <dbReference type="RuleBase" id="RU003495"/>
    </source>
</evidence>
<accession>A0A348G3Z0</accession>
<dbReference type="PANTHER" id="PTHR34183:SF8">
    <property type="entry name" value="ENDOLYTIC PEPTIDOGLYCAN TRANSGLYCOSYLASE RLPA-RELATED"/>
    <property type="match status" value="1"/>
</dbReference>
<evidence type="ECO:0000259" key="6">
    <source>
        <dbReference type="Pfam" id="PF03330"/>
    </source>
</evidence>
<feature type="compositionally biased region" description="Low complexity" evidence="5">
    <location>
        <begin position="44"/>
        <end position="61"/>
    </location>
</feature>
<dbReference type="InterPro" id="IPR036908">
    <property type="entry name" value="RlpA-like_sf"/>
</dbReference>
<name>A0A348G3Z0_9HYPH</name>
<protein>
    <recommendedName>
        <fullName evidence="3">Endolytic peptidoglycan transglycosylase RlpA</fullName>
        <ecNumber evidence="3">4.2.2.-</ecNumber>
    </recommendedName>
</protein>
<dbReference type="GO" id="GO:0000270">
    <property type="term" value="P:peptidoglycan metabolic process"/>
    <property type="evidence" value="ECO:0007669"/>
    <property type="project" value="UniProtKB-UniRule"/>
</dbReference>
<dbReference type="InterPro" id="IPR009009">
    <property type="entry name" value="RlpA-like_DPBB"/>
</dbReference>
<feature type="signal peptide" evidence="3">
    <location>
        <begin position="1"/>
        <end position="26"/>
    </location>
</feature>
<dbReference type="PANTHER" id="PTHR34183">
    <property type="entry name" value="ENDOLYTIC PEPTIDOGLYCAN TRANSGLYCOSYLASE RLPA"/>
    <property type="match status" value="1"/>
</dbReference>
<evidence type="ECO:0000256" key="5">
    <source>
        <dbReference type="SAM" id="MobiDB-lite"/>
    </source>
</evidence>
<dbReference type="KEGG" id="blag:BLTE_29580"/>
<dbReference type="SUPFAM" id="SSF50685">
    <property type="entry name" value="Barwin-like endoglucanases"/>
    <property type="match status" value="1"/>
</dbReference>
<comment type="function">
    <text evidence="3">Lytic transglycosylase with a strong preference for naked glycan strands that lack stem peptides.</text>
</comment>
<dbReference type="GO" id="GO:0071555">
    <property type="term" value="P:cell wall organization"/>
    <property type="evidence" value="ECO:0007669"/>
    <property type="project" value="UniProtKB-KW"/>
</dbReference>
<dbReference type="CDD" id="cd22268">
    <property type="entry name" value="DPBB_RlpA-like"/>
    <property type="match status" value="1"/>
</dbReference>
<reference evidence="7 8" key="1">
    <citation type="submission" date="2018-08" db="EMBL/GenBank/DDBJ databases">
        <title>Complete genome sequencing of Blastochloris tepida GI.</title>
        <authorList>
            <person name="Tsukatani Y."/>
            <person name="Mori H."/>
        </authorList>
    </citation>
    <scope>NUCLEOTIDE SEQUENCE [LARGE SCALE GENOMIC DNA]</scope>
    <source>
        <strain evidence="7 8">GI</strain>
    </source>
</reference>
<dbReference type="Gene3D" id="2.40.40.10">
    <property type="entry name" value="RlpA-like domain"/>
    <property type="match status" value="1"/>
</dbReference>
<dbReference type="RefSeq" id="WP_244600006.1">
    <property type="nucleotide sequence ID" value="NZ_AP018907.1"/>
</dbReference>
<comment type="similarity">
    <text evidence="3 4">Belongs to the RlpA family.</text>
</comment>
<dbReference type="InterPro" id="IPR034718">
    <property type="entry name" value="RlpA"/>
</dbReference>
<dbReference type="AlphaFoldDB" id="A0A348G3Z0"/>
<sequence precursor="true">MLRRTGALLKVSGVLAALAASGSVVAPGMAAASVEGWSAKTQSAKTQPAKPQTTQQTTKTQVAKSQPAAGERADADSGRKAQGGQRGVASYYWQDQRTANGERFNPNALTAAHRTLPLGTVVRVTNHRNGNSVRVRINDRGPYVRGRVIDLSRAAAQRIGMISAGLAPVTVQVVD</sequence>
<dbReference type="EMBL" id="AP018907">
    <property type="protein sequence ID" value="BBF94273.1"/>
    <property type="molecule type" value="Genomic_DNA"/>
</dbReference>
<keyword evidence="1 3" id="KW-0456">Lyase</keyword>
<dbReference type="GO" id="GO:0008932">
    <property type="term" value="F:lytic endotransglycosylase activity"/>
    <property type="evidence" value="ECO:0007669"/>
    <property type="project" value="UniProtKB-UniRule"/>
</dbReference>
<evidence type="ECO:0000313" key="8">
    <source>
        <dbReference type="Proteomes" id="UP000266934"/>
    </source>
</evidence>
<keyword evidence="2 3" id="KW-0961">Cell wall biogenesis/degradation</keyword>
<dbReference type="NCBIfam" id="TIGR00413">
    <property type="entry name" value="rlpA"/>
    <property type="match status" value="1"/>
</dbReference>
<evidence type="ECO:0000256" key="1">
    <source>
        <dbReference type="ARBA" id="ARBA00023239"/>
    </source>
</evidence>
<proteinExistence type="inferred from homology"/>
<gene>
    <name evidence="3" type="primary">rlpA</name>
    <name evidence="7" type="ORF">BLTE_29580</name>
</gene>
<evidence type="ECO:0000256" key="2">
    <source>
        <dbReference type="ARBA" id="ARBA00023316"/>
    </source>
</evidence>
<organism evidence="7 8">
    <name type="scientific">Blastochloris tepida</name>
    <dbReference type="NCBI Taxonomy" id="2233851"/>
    <lineage>
        <taxon>Bacteria</taxon>
        <taxon>Pseudomonadati</taxon>
        <taxon>Pseudomonadota</taxon>
        <taxon>Alphaproteobacteria</taxon>
        <taxon>Hyphomicrobiales</taxon>
        <taxon>Blastochloridaceae</taxon>
        <taxon>Blastochloris</taxon>
    </lineage>
</organism>
<keyword evidence="3" id="KW-0732">Signal</keyword>
<keyword evidence="8" id="KW-1185">Reference proteome</keyword>
<dbReference type="Pfam" id="PF03330">
    <property type="entry name" value="DPBB_1"/>
    <property type="match status" value="1"/>
</dbReference>
<dbReference type="HAMAP" id="MF_02071">
    <property type="entry name" value="RlpA"/>
    <property type="match status" value="1"/>
</dbReference>